<dbReference type="GeneID" id="15806053"/>
<dbReference type="GO" id="GO:0016020">
    <property type="term" value="C:membrane"/>
    <property type="evidence" value="ECO:0007669"/>
    <property type="project" value="TreeGrafter"/>
</dbReference>
<sequence>MPNAMSPSFLEAFSKQLGEKPLGSVESPKVINGQEVCTLIPGIFGLSIQLVLCIISIAMLLLKYQFEYPKRPLKVFLMDFIQLMCGSSTVHVLNILSSIMINKLHTATTSFVSDECNLYFITTIFDATIGVYIEYKIIKYLAIKRAAQNYLTKNRKSKFTPNLQELRDATELAKYSIYETQTTGFLDNASVHSNSIAQGAKRDISIATDSHIGVTLDTFRSSTTEQSAISMHISYDSDGFASASLGSDGSGSMSRLLSSDGSSGVPRLSSRIPAAVTIDTFSEEYMDDNALNDPEDQDNLISDLDGEPESINKIDALLKRYSTVYNLWSRKKGNREFLLNLYTWITIVSGLKIVSIFFFALFSYHINLISSYILHPFNHSHKLKLIFVMIISPLFLNVFQYYATDSIIKIKIPLNH</sequence>
<dbReference type="Pfam" id="PF12400">
    <property type="entry name" value="STIMATE"/>
    <property type="match status" value="1"/>
</dbReference>
<keyword evidence="1" id="KW-1133">Transmembrane helix</keyword>
<dbReference type="PANTHER" id="PTHR31735">
    <property type="entry name" value="VACUOLAR MEMBRANE PROTEIN YPL162C"/>
    <property type="match status" value="1"/>
</dbReference>
<feature type="transmembrane region" description="Helical" evidence="1">
    <location>
        <begin position="117"/>
        <end position="135"/>
    </location>
</feature>
<dbReference type="AlphaFoldDB" id="L0AXE3"/>
<dbReference type="PANTHER" id="PTHR31735:SF1">
    <property type="entry name" value="VACUOLAR MEMBRANE PROTEIN YPL162C"/>
    <property type="match status" value="1"/>
</dbReference>
<dbReference type="Proteomes" id="UP000031512">
    <property type="component" value="Chromosome 1"/>
</dbReference>
<dbReference type="OrthoDB" id="431202at2759"/>
<feature type="transmembrane region" description="Helical" evidence="1">
    <location>
        <begin position="39"/>
        <end position="64"/>
    </location>
</feature>
<name>L0AXE3_THEEQ</name>
<proteinExistence type="predicted"/>
<feature type="transmembrane region" description="Helical" evidence="1">
    <location>
        <begin position="76"/>
        <end position="97"/>
    </location>
</feature>
<keyword evidence="1" id="KW-0812">Transmembrane</keyword>
<dbReference type="RefSeq" id="XP_004829362.1">
    <property type="nucleotide sequence ID" value="XM_004829305.1"/>
</dbReference>
<gene>
    <name evidence="2" type="ORF">BEWA_025450</name>
</gene>
<dbReference type="EMBL" id="CP001669">
    <property type="protein sequence ID" value="AFZ79696.1"/>
    <property type="molecule type" value="Genomic_DNA"/>
</dbReference>
<protein>
    <submittedName>
        <fullName evidence="2">Uncharacterized protein</fullName>
    </submittedName>
</protein>
<reference evidence="2 3" key="1">
    <citation type="journal article" date="2012" name="BMC Genomics">
        <title>Comparative genomic analysis and phylogenetic position of Theileria equi.</title>
        <authorList>
            <person name="Kappmeyer L.S."/>
            <person name="Thiagarajan M."/>
            <person name="Herndon D.R."/>
            <person name="Ramsay J.D."/>
            <person name="Caler E."/>
            <person name="Djikeng A."/>
            <person name="Gillespie J.J."/>
            <person name="Lau A.O."/>
            <person name="Roalson E.H."/>
            <person name="Silva J.C."/>
            <person name="Silva M.G."/>
            <person name="Suarez C.E."/>
            <person name="Ueti M.W."/>
            <person name="Nene V.M."/>
            <person name="Mealey R.H."/>
            <person name="Knowles D.P."/>
            <person name="Brayton K.A."/>
        </authorList>
    </citation>
    <scope>NUCLEOTIDE SEQUENCE [LARGE SCALE GENOMIC DNA]</scope>
    <source>
        <strain evidence="2 3">WA</strain>
    </source>
</reference>
<dbReference type="InterPro" id="IPR022127">
    <property type="entry name" value="STIMATE/YPL162C"/>
</dbReference>
<feature type="transmembrane region" description="Helical" evidence="1">
    <location>
        <begin position="337"/>
        <end position="365"/>
    </location>
</feature>
<dbReference type="KEGG" id="beq:BEWA_025450"/>
<keyword evidence="1" id="KW-0472">Membrane</keyword>
<feature type="transmembrane region" description="Helical" evidence="1">
    <location>
        <begin position="385"/>
        <end position="403"/>
    </location>
</feature>
<dbReference type="eggNOG" id="ENOG502S1HE">
    <property type="taxonomic scope" value="Eukaryota"/>
</dbReference>
<accession>L0AXE3</accession>
<dbReference type="VEuPathDB" id="PiroplasmaDB:BEWA_025450"/>
<evidence type="ECO:0000313" key="3">
    <source>
        <dbReference type="Proteomes" id="UP000031512"/>
    </source>
</evidence>
<keyword evidence="3" id="KW-1185">Reference proteome</keyword>
<organism evidence="2 3">
    <name type="scientific">Theileria equi strain WA</name>
    <dbReference type="NCBI Taxonomy" id="1537102"/>
    <lineage>
        <taxon>Eukaryota</taxon>
        <taxon>Sar</taxon>
        <taxon>Alveolata</taxon>
        <taxon>Apicomplexa</taxon>
        <taxon>Aconoidasida</taxon>
        <taxon>Piroplasmida</taxon>
        <taxon>Theileriidae</taxon>
        <taxon>Theileria</taxon>
    </lineage>
</organism>
<evidence type="ECO:0000256" key="1">
    <source>
        <dbReference type="SAM" id="Phobius"/>
    </source>
</evidence>
<dbReference type="STRING" id="1537102.L0AXE3"/>
<evidence type="ECO:0000313" key="2">
    <source>
        <dbReference type="EMBL" id="AFZ79696.1"/>
    </source>
</evidence>